<gene>
    <name evidence="1" type="ORF">WN71_009125</name>
</gene>
<name>A0A1J4P0C0_9ACTN</name>
<accession>A0A1J4P0C0</accession>
<proteinExistence type="predicted"/>
<evidence type="ECO:0000313" key="1">
    <source>
        <dbReference type="EMBL" id="OIJ68191.1"/>
    </source>
</evidence>
<comment type="caution">
    <text evidence="1">The sequence shown here is derived from an EMBL/GenBank/DDBJ whole genome shotgun (WGS) entry which is preliminary data.</text>
</comment>
<dbReference type="AlphaFoldDB" id="A0A1J4P0C0"/>
<protein>
    <submittedName>
        <fullName evidence="1">Uncharacterized protein</fullName>
    </submittedName>
</protein>
<organism evidence="1 2">
    <name type="scientific">Streptomyces mangrovisoli</name>
    <dbReference type="NCBI Taxonomy" id="1428628"/>
    <lineage>
        <taxon>Bacteria</taxon>
        <taxon>Bacillati</taxon>
        <taxon>Actinomycetota</taxon>
        <taxon>Actinomycetes</taxon>
        <taxon>Kitasatosporales</taxon>
        <taxon>Streptomycetaceae</taxon>
        <taxon>Streptomyces</taxon>
    </lineage>
</organism>
<dbReference type="RefSeq" id="WP_046591529.1">
    <property type="nucleotide sequence ID" value="NZ_LAVA02000018.1"/>
</dbReference>
<keyword evidence="2" id="KW-1185">Reference proteome</keyword>
<reference evidence="1" key="1">
    <citation type="submission" date="2016-10" db="EMBL/GenBank/DDBJ databases">
        <title>Genome sequence of Streptomyces mangrovisoli MUSC 149.</title>
        <authorList>
            <person name="Lee L.-H."/>
            <person name="Ser H.-L."/>
        </authorList>
    </citation>
    <scope>NUCLEOTIDE SEQUENCE [LARGE SCALE GENOMIC DNA]</scope>
    <source>
        <strain evidence="1">MUSC 149</strain>
    </source>
</reference>
<sequence length="173" mass="18855">MRSLIAALRADDEAARFLSWPGDFELDRADHVEEVRLASGAELEAFGGDGAGGTFFFCGDGGEERPVLYADSEGGAALVAIGLAELLRLLLTVPWWRDCQDFTVSESRELAQEYLEDMPDLPQRRERAAAALGLVLPGEAEVLARLQQVARGAGDDYVLLYAPENEPYTPLII</sequence>
<dbReference type="EMBL" id="LAVA02000018">
    <property type="protein sequence ID" value="OIJ68191.1"/>
    <property type="molecule type" value="Genomic_DNA"/>
</dbReference>
<dbReference type="OrthoDB" id="4541168at2"/>
<dbReference type="Proteomes" id="UP000034196">
    <property type="component" value="Unassembled WGS sequence"/>
</dbReference>
<dbReference type="STRING" id="1428628.WN71_009125"/>
<evidence type="ECO:0000313" key="2">
    <source>
        <dbReference type="Proteomes" id="UP000034196"/>
    </source>
</evidence>